<dbReference type="Pfam" id="PF00563">
    <property type="entry name" value="EAL"/>
    <property type="match status" value="1"/>
</dbReference>
<gene>
    <name evidence="4" type="ORF">J2Z17_004127</name>
</gene>
<feature type="compositionally biased region" description="Basic and acidic residues" evidence="1">
    <location>
        <begin position="9"/>
        <end position="28"/>
    </location>
</feature>
<dbReference type="NCBIfam" id="TIGR00254">
    <property type="entry name" value="GGDEF"/>
    <property type="match status" value="1"/>
</dbReference>
<comment type="caution">
    <text evidence="4">The sequence shown here is derived from an EMBL/GenBank/DDBJ whole genome shotgun (WGS) entry which is preliminary data.</text>
</comment>
<reference evidence="4 5" key="1">
    <citation type="submission" date="2021-03" db="EMBL/GenBank/DDBJ databases">
        <title>Genomic Encyclopedia of Type Strains, Phase IV (KMG-IV): sequencing the most valuable type-strain genomes for metagenomic binning, comparative biology and taxonomic classification.</title>
        <authorList>
            <person name="Goeker M."/>
        </authorList>
    </citation>
    <scope>NUCLEOTIDE SEQUENCE [LARGE SCALE GENOMIC DNA]</scope>
    <source>
        <strain evidence="4 5">DSM 21600</strain>
    </source>
</reference>
<dbReference type="SMART" id="SM00267">
    <property type="entry name" value="GGDEF"/>
    <property type="match status" value="1"/>
</dbReference>
<dbReference type="SMART" id="SM00052">
    <property type="entry name" value="EAL"/>
    <property type="match status" value="1"/>
</dbReference>
<evidence type="ECO:0000259" key="2">
    <source>
        <dbReference type="PROSITE" id="PS50883"/>
    </source>
</evidence>
<dbReference type="RefSeq" id="WP_209947692.1">
    <property type="nucleotide sequence ID" value="NZ_JAGGJU010000012.1"/>
</dbReference>
<dbReference type="CDD" id="cd01949">
    <property type="entry name" value="GGDEF"/>
    <property type="match status" value="1"/>
</dbReference>
<dbReference type="InterPro" id="IPR001633">
    <property type="entry name" value="EAL_dom"/>
</dbReference>
<dbReference type="Proteomes" id="UP000759443">
    <property type="component" value="Unassembled WGS sequence"/>
</dbReference>
<dbReference type="PANTHER" id="PTHR33121">
    <property type="entry name" value="CYCLIC DI-GMP PHOSPHODIESTERASE PDEF"/>
    <property type="match status" value="1"/>
</dbReference>
<evidence type="ECO:0000313" key="4">
    <source>
        <dbReference type="EMBL" id="MBP1852669.1"/>
    </source>
</evidence>
<evidence type="ECO:0000256" key="1">
    <source>
        <dbReference type="SAM" id="MobiDB-lite"/>
    </source>
</evidence>
<organism evidence="4 5">
    <name type="scientific">Rhizobium halophytocola</name>
    <dbReference type="NCBI Taxonomy" id="735519"/>
    <lineage>
        <taxon>Bacteria</taxon>
        <taxon>Pseudomonadati</taxon>
        <taxon>Pseudomonadota</taxon>
        <taxon>Alphaproteobacteria</taxon>
        <taxon>Hyphomicrobiales</taxon>
        <taxon>Rhizobiaceae</taxon>
        <taxon>Rhizobium/Agrobacterium group</taxon>
        <taxon>Rhizobium</taxon>
    </lineage>
</organism>
<name>A0ABS4E409_9HYPH</name>
<dbReference type="Gene3D" id="3.30.70.270">
    <property type="match status" value="1"/>
</dbReference>
<dbReference type="PROSITE" id="PS50883">
    <property type="entry name" value="EAL"/>
    <property type="match status" value="1"/>
</dbReference>
<accession>A0ABS4E409</accession>
<dbReference type="SUPFAM" id="SSF141868">
    <property type="entry name" value="EAL domain-like"/>
    <property type="match status" value="1"/>
</dbReference>
<feature type="domain" description="GGDEF" evidence="3">
    <location>
        <begin position="112"/>
        <end position="245"/>
    </location>
</feature>
<dbReference type="InterPro" id="IPR035919">
    <property type="entry name" value="EAL_sf"/>
</dbReference>
<feature type="domain" description="EAL" evidence="2">
    <location>
        <begin position="254"/>
        <end position="507"/>
    </location>
</feature>
<dbReference type="PANTHER" id="PTHR33121:SF70">
    <property type="entry name" value="SIGNALING PROTEIN YKOW"/>
    <property type="match status" value="1"/>
</dbReference>
<evidence type="ECO:0000313" key="5">
    <source>
        <dbReference type="Proteomes" id="UP000759443"/>
    </source>
</evidence>
<dbReference type="Gene3D" id="3.20.20.450">
    <property type="entry name" value="EAL domain"/>
    <property type="match status" value="1"/>
</dbReference>
<dbReference type="InterPro" id="IPR000160">
    <property type="entry name" value="GGDEF_dom"/>
</dbReference>
<evidence type="ECO:0000259" key="3">
    <source>
        <dbReference type="PROSITE" id="PS50887"/>
    </source>
</evidence>
<dbReference type="SUPFAM" id="SSF55073">
    <property type="entry name" value="Nucleotide cyclase"/>
    <property type="match status" value="1"/>
</dbReference>
<feature type="region of interest" description="Disordered" evidence="1">
    <location>
        <begin position="1"/>
        <end position="28"/>
    </location>
</feature>
<dbReference type="PROSITE" id="PS50887">
    <property type="entry name" value="GGDEF"/>
    <property type="match status" value="1"/>
</dbReference>
<sequence length="514" mass="56544">MSKQVLQNEVREDLTTDPREDRWRRRVDRERSARKQAEQLLEDKSRALYAANEALAALANRLEARVDERTAELVSERERALKLANTDQLTGLVNRRHFLERLEAACGDPDAGAVQLFLVDVDSFRTINGTFGEEAGDQVLKTLGRRLCETVGERAIAARIGPDEFALICPGAEDDLTVMMEGENLSHRLRQPVTLCDRQVQVSCTMGVASFPRQAQSADQLLRFADLALQAAQKNGAGEIVEFTPALNEAADARRSLQAELGGALSAGEIVAWYQPIMDAASGCMVGVEALARWQHPTRGLLAPGQFIELAEEARLMDVLFDRVLCCAAADVGPLVAEGRLSYISVNVSPSQFRWSGLGKRVLAIAQESGLSTEALVLEITEELILRDLRVSLRELLRLSKQGVRVALDDFGTGYSNIAALKRLPVDWLKIDRSLIANIGQRGADQEIVRAVLNMARALSVEVIAEGVETRRQADWLAQAGCGRQQGFFYSRPMPITDLRASPLLKTCGWAAQT</sequence>
<proteinExistence type="predicted"/>
<dbReference type="Pfam" id="PF00990">
    <property type="entry name" value="GGDEF"/>
    <property type="match status" value="1"/>
</dbReference>
<protein>
    <submittedName>
        <fullName evidence="4">Diguanylate cyclase (GGDEF)-like protein</fullName>
    </submittedName>
</protein>
<dbReference type="EMBL" id="JAGGJU010000012">
    <property type="protein sequence ID" value="MBP1852669.1"/>
    <property type="molecule type" value="Genomic_DNA"/>
</dbReference>
<keyword evidence="5" id="KW-1185">Reference proteome</keyword>
<dbReference type="InterPro" id="IPR043128">
    <property type="entry name" value="Rev_trsase/Diguanyl_cyclase"/>
</dbReference>
<dbReference type="InterPro" id="IPR029787">
    <property type="entry name" value="Nucleotide_cyclase"/>
</dbReference>
<dbReference type="InterPro" id="IPR050706">
    <property type="entry name" value="Cyclic-di-GMP_PDE-like"/>
</dbReference>
<dbReference type="CDD" id="cd01948">
    <property type="entry name" value="EAL"/>
    <property type="match status" value="1"/>
</dbReference>